<dbReference type="GeneID" id="34594355"/>
<keyword evidence="3" id="KW-1185">Reference proteome</keyword>
<reference evidence="2 3" key="1">
    <citation type="submission" date="2016-03" db="EMBL/GenBank/DDBJ databases">
        <title>The draft genome sequence of Fonsecaea nubica causative agent of cutaneous subcutaneous infection in human host.</title>
        <authorList>
            <person name="Costa F."/>
            <person name="Sybren D.H."/>
            <person name="Raittz R.T."/>
            <person name="Weiss V.A."/>
            <person name="Leao A.C."/>
            <person name="Gomes R."/>
            <person name="De Souza E.M."/>
            <person name="Pedrosa F.O."/>
            <person name="Steffens M.B."/>
            <person name="Bombassaro A."/>
            <person name="Tadra-Sfeir M.Z."/>
            <person name="Moreno L.F."/>
            <person name="Najafzadeh M.J."/>
            <person name="Felipe M.S."/>
            <person name="Teixeira M."/>
            <person name="Sun J."/>
            <person name="Xi L."/>
            <person name="Castro M.A."/>
            <person name="Vicente V.A."/>
        </authorList>
    </citation>
    <scope>NUCLEOTIDE SEQUENCE [LARGE SCALE GENOMIC DNA]</scope>
    <source>
        <strain evidence="2 3">CBS 269.64</strain>
    </source>
</reference>
<dbReference type="AlphaFoldDB" id="A0A178C3S8"/>
<gene>
    <name evidence="2" type="ORF">AYO20_10969</name>
</gene>
<evidence type="ECO:0008006" key="4">
    <source>
        <dbReference type="Google" id="ProtNLM"/>
    </source>
</evidence>
<dbReference type="Proteomes" id="UP000185904">
    <property type="component" value="Unassembled WGS sequence"/>
</dbReference>
<organism evidence="2 3">
    <name type="scientific">Fonsecaea nubica</name>
    <dbReference type="NCBI Taxonomy" id="856822"/>
    <lineage>
        <taxon>Eukaryota</taxon>
        <taxon>Fungi</taxon>
        <taxon>Dikarya</taxon>
        <taxon>Ascomycota</taxon>
        <taxon>Pezizomycotina</taxon>
        <taxon>Eurotiomycetes</taxon>
        <taxon>Chaetothyriomycetidae</taxon>
        <taxon>Chaetothyriales</taxon>
        <taxon>Herpotrichiellaceae</taxon>
        <taxon>Fonsecaea</taxon>
    </lineage>
</organism>
<accession>A0A178C3S8</accession>
<protein>
    <recommendedName>
        <fullName evidence="4">AB hydrolase-1 domain-containing protein</fullName>
    </recommendedName>
</protein>
<dbReference type="SUPFAM" id="SSF53474">
    <property type="entry name" value="alpha/beta-Hydrolases"/>
    <property type="match status" value="1"/>
</dbReference>
<dbReference type="EMBL" id="LVCJ01000128">
    <property type="protein sequence ID" value="OAL23573.1"/>
    <property type="molecule type" value="Genomic_DNA"/>
</dbReference>
<sequence length="714" mass="78026">MKPFPLSLTNGAQLSGIFSVPTRASKSPDYQPLVVAIHGGTYFSKYFDAGTATSAARLAETLGVPFVAIDRPGYKDSTGFPPVPDGSTFLQEEGKYLHRHILPKVWQEFGLSSGATAIVILAHSLGSPGSIVASALHANDPQPQYPLGGLIMSGWGTEHGRPRESARHIIENGVVDGRIFWPLEVKDGPMFGDPKLGRVPPEIREMGSDLNTSMSLGEFEDGTFHWADYWAGYAKEVKVPIMYGMGEHDALWKASRETVQDFARHFTGSPRVESGIVLGAPHCIELSYWGRGWMMRCLGFAQECAAAEGGHSLCSLGPNKRHPRASTTDLKDLLLPKRGSTPKDQVAHWYEAQLLHYGLPRSRDKNTAKVRLTNALSAKTLSVPKEIVQMEAELKKEFASALRRAKGAAAAAKPARAKVSEKATTTAKEKKGAARSKTTIELEIDDVKLKIDRDTLEAAKKSTKSKKTSSASAASDAPSAKKSKGAKTSSSTPKPASAPKSPSKPKATASASAPRSRQTARRSQPFPRNTSARPISNPPQHIYDHTPVSFHHDVEMDDAPPAYESLGYDEPDDSPNSSAGIQISGTYLIHQKPFYPFDITLQVDHRQQKLWGRFNIGSKSGVLHAGDISHVTPYNAVSFGWRSEDDDDGDMKFGRGCDGYLEFDGDEWMKGRFRGLIDGEDVDFQGHLIEEDGLDVAEMKDIWDEFPRKAYGRP</sequence>
<dbReference type="InterPro" id="IPR029058">
    <property type="entry name" value="AB_hydrolase_fold"/>
</dbReference>
<comment type="caution">
    <text evidence="2">The sequence shown here is derived from an EMBL/GenBank/DDBJ whole genome shotgun (WGS) entry which is preliminary data.</text>
</comment>
<feature type="region of interest" description="Disordered" evidence="1">
    <location>
        <begin position="408"/>
        <end position="436"/>
    </location>
</feature>
<proteinExistence type="predicted"/>
<feature type="compositionally biased region" description="Low complexity" evidence="1">
    <location>
        <begin position="468"/>
        <end position="525"/>
    </location>
</feature>
<evidence type="ECO:0000313" key="2">
    <source>
        <dbReference type="EMBL" id="OAL23573.1"/>
    </source>
</evidence>
<evidence type="ECO:0000256" key="1">
    <source>
        <dbReference type="SAM" id="MobiDB-lite"/>
    </source>
</evidence>
<name>A0A178C3S8_9EURO</name>
<dbReference type="Gene3D" id="3.40.50.1820">
    <property type="entry name" value="alpha/beta hydrolase"/>
    <property type="match status" value="1"/>
</dbReference>
<dbReference type="OrthoDB" id="5371334at2759"/>
<evidence type="ECO:0000313" key="3">
    <source>
        <dbReference type="Proteomes" id="UP000185904"/>
    </source>
</evidence>
<dbReference type="RefSeq" id="XP_022494808.1">
    <property type="nucleotide sequence ID" value="XM_022649223.1"/>
</dbReference>
<feature type="region of interest" description="Disordered" evidence="1">
    <location>
        <begin position="458"/>
        <end position="579"/>
    </location>
</feature>